<protein>
    <submittedName>
        <fullName evidence="1">Uncharacterized protein</fullName>
    </submittedName>
</protein>
<organism evidence="1">
    <name type="scientific">bioreactor metagenome</name>
    <dbReference type="NCBI Taxonomy" id="1076179"/>
    <lineage>
        <taxon>unclassified sequences</taxon>
        <taxon>metagenomes</taxon>
        <taxon>ecological metagenomes</taxon>
    </lineage>
</organism>
<comment type="caution">
    <text evidence="1">The sequence shown here is derived from an EMBL/GenBank/DDBJ whole genome shotgun (WGS) entry which is preliminary data.</text>
</comment>
<dbReference type="EMBL" id="VSSQ01005053">
    <property type="protein sequence ID" value="MPM27661.1"/>
    <property type="molecule type" value="Genomic_DNA"/>
</dbReference>
<dbReference type="AlphaFoldDB" id="A0A644YIE6"/>
<gene>
    <name evidence="1" type="ORF">SDC9_74174</name>
</gene>
<accession>A0A644YIE6</accession>
<sequence>MLADDIFLQHLLIGIDHFSMSFFLHGVSLSETDAPFKEQPQLCPHGMGAGFHHDKAALWNGFQFVRCHERALHHLQGLAGVILTTTHAAAHDRAAAQCFTQHFGGLAVGGKAAKDGVLAIVHDYF</sequence>
<evidence type="ECO:0000313" key="1">
    <source>
        <dbReference type="EMBL" id="MPM27661.1"/>
    </source>
</evidence>
<proteinExistence type="predicted"/>
<name>A0A644YIE6_9ZZZZ</name>
<reference evidence="1" key="1">
    <citation type="submission" date="2019-08" db="EMBL/GenBank/DDBJ databases">
        <authorList>
            <person name="Kucharzyk K."/>
            <person name="Murdoch R.W."/>
            <person name="Higgins S."/>
            <person name="Loffler F."/>
        </authorList>
    </citation>
    <scope>NUCLEOTIDE SEQUENCE</scope>
</reference>